<keyword evidence="2" id="KW-1185">Reference proteome</keyword>
<dbReference type="AlphaFoldDB" id="A0A8E0S6H4"/>
<dbReference type="EMBL" id="LUCM01001857">
    <property type="protein sequence ID" value="KAA0198265.1"/>
    <property type="molecule type" value="Genomic_DNA"/>
</dbReference>
<sequence>MISCHSPTLCNAHVIQLLNLLDGLNLMRFVNDATVAYFYPDSGQTTAVIFLEVDRQSLTEASQTITSFSKKISDSLSQLNRCDGLSLLQISAKRELFPIDLLAFTNITKTELKNASFETPELFIRIQIR</sequence>
<accession>A0A8E0S6H4</accession>
<proteinExistence type="predicted"/>
<protein>
    <submittedName>
        <fullName evidence="1">Uncharacterized protein</fullName>
    </submittedName>
</protein>
<evidence type="ECO:0000313" key="1">
    <source>
        <dbReference type="EMBL" id="KAA0198265.1"/>
    </source>
</evidence>
<organism evidence="1 2">
    <name type="scientific">Fasciolopsis buskii</name>
    <dbReference type="NCBI Taxonomy" id="27845"/>
    <lineage>
        <taxon>Eukaryota</taxon>
        <taxon>Metazoa</taxon>
        <taxon>Spiralia</taxon>
        <taxon>Lophotrochozoa</taxon>
        <taxon>Platyhelminthes</taxon>
        <taxon>Trematoda</taxon>
        <taxon>Digenea</taxon>
        <taxon>Plagiorchiida</taxon>
        <taxon>Echinostomata</taxon>
        <taxon>Echinostomatoidea</taxon>
        <taxon>Fasciolidae</taxon>
        <taxon>Fasciolopsis</taxon>
    </lineage>
</organism>
<comment type="caution">
    <text evidence="1">The sequence shown here is derived from an EMBL/GenBank/DDBJ whole genome shotgun (WGS) entry which is preliminary data.</text>
</comment>
<evidence type="ECO:0000313" key="2">
    <source>
        <dbReference type="Proteomes" id="UP000728185"/>
    </source>
</evidence>
<reference evidence="1" key="1">
    <citation type="submission" date="2019-05" db="EMBL/GenBank/DDBJ databases">
        <title>Annotation for the trematode Fasciolopsis buski.</title>
        <authorList>
            <person name="Choi Y.-J."/>
        </authorList>
    </citation>
    <scope>NUCLEOTIDE SEQUENCE</scope>
    <source>
        <strain evidence="1">HT</strain>
        <tissue evidence="1">Whole worm</tissue>
    </source>
</reference>
<dbReference type="Proteomes" id="UP000728185">
    <property type="component" value="Unassembled WGS sequence"/>
</dbReference>
<dbReference type="OrthoDB" id="6326782at2759"/>
<name>A0A8E0S6H4_9TREM</name>
<gene>
    <name evidence="1" type="ORF">FBUS_00530</name>
</gene>